<evidence type="ECO:0000256" key="6">
    <source>
        <dbReference type="ARBA" id="ARBA00023004"/>
    </source>
</evidence>
<protein>
    <submittedName>
        <fullName evidence="10">Uncharacterized protein</fullName>
    </submittedName>
</protein>
<dbReference type="InterPro" id="IPR001128">
    <property type="entry name" value="Cyt_P450"/>
</dbReference>
<dbReference type="CDD" id="cd20628">
    <property type="entry name" value="CYP4"/>
    <property type="match status" value="1"/>
</dbReference>
<dbReference type="PRINTS" id="PR00463">
    <property type="entry name" value="EP450I"/>
</dbReference>
<feature type="binding site" description="axial binding residue" evidence="8">
    <location>
        <position position="448"/>
    </location>
    <ligand>
        <name>heme</name>
        <dbReference type="ChEBI" id="CHEBI:30413"/>
    </ligand>
    <ligandPart>
        <name>Fe</name>
        <dbReference type="ChEBI" id="CHEBI:18248"/>
    </ligandPart>
</feature>
<evidence type="ECO:0000256" key="8">
    <source>
        <dbReference type="PIRSR" id="PIRSR602401-1"/>
    </source>
</evidence>
<evidence type="ECO:0000313" key="11">
    <source>
        <dbReference type="Proteomes" id="UP000069272"/>
    </source>
</evidence>
<dbReference type="InterPro" id="IPR002401">
    <property type="entry name" value="Cyt_P450_E_grp-I"/>
</dbReference>
<dbReference type="GO" id="GO:0020037">
    <property type="term" value="F:heme binding"/>
    <property type="evidence" value="ECO:0007669"/>
    <property type="project" value="InterPro"/>
</dbReference>
<dbReference type="SUPFAM" id="SSF48264">
    <property type="entry name" value="Cytochrome P450"/>
    <property type="match status" value="1"/>
</dbReference>
<dbReference type="Pfam" id="PF00067">
    <property type="entry name" value="p450"/>
    <property type="match status" value="1"/>
</dbReference>
<dbReference type="VEuPathDB" id="VectorBase:AALB015616"/>
<dbReference type="VEuPathDB" id="VectorBase:AALB20_027333"/>
<dbReference type="AlphaFoldDB" id="A0A182G037"/>
<evidence type="ECO:0000256" key="1">
    <source>
        <dbReference type="ARBA" id="ARBA00001971"/>
    </source>
</evidence>
<evidence type="ECO:0000256" key="7">
    <source>
        <dbReference type="ARBA" id="ARBA00023033"/>
    </source>
</evidence>
<reference evidence="10" key="2">
    <citation type="submission" date="2022-08" db="UniProtKB">
        <authorList>
            <consortium name="EnsemblMetazoa"/>
        </authorList>
    </citation>
    <scope>IDENTIFICATION</scope>
    <source>
        <strain evidence="10">STECLA/ALBI9_A</strain>
    </source>
</reference>
<dbReference type="InterPro" id="IPR050196">
    <property type="entry name" value="Cytochrome_P450_Monoox"/>
</dbReference>
<dbReference type="PANTHER" id="PTHR24291">
    <property type="entry name" value="CYTOCHROME P450 FAMILY 4"/>
    <property type="match status" value="1"/>
</dbReference>
<dbReference type="InterPro" id="IPR036396">
    <property type="entry name" value="Cyt_P450_sf"/>
</dbReference>
<comment type="cofactor">
    <cofactor evidence="1 8">
        <name>heme</name>
        <dbReference type="ChEBI" id="CHEBI:30413"/>
    </cofactor>
</comment>
<evidence type="ECO:0000256" key="9">
    <source>
        <dbReference type="RuleBase" id="RU000461"/>
    </source>
</evidence>
<dbReference type="GO" id="GO:0004497">
    <property type="term" value="F:monooxygenase activity"/>
    <property type="evidence" value="ECO:0007669"/>
    <property type="project" value="UniProtKB-KW"/>
</dbReference>
<keyword evidence="3 8" id="KW-0349">Heme</keyword>
<dbReference type="EnsemblMetazoa" id="AALB015616-RA">
    <property type="protein sequence ID" value="AALB015616-PA"/>
    <property type="gene ID" value="AALB015616"/>
</dbReference>
<dbReference type="PRINTS" id="PR00385">
    <property type="entry name" value="P450"/>
</dbReference>
<reference evidence="10 11" key="1">
    <citation type="journal article" date="2017" name="G3 (Bethesda)">
        <title>The Physical Genome Mapping of Anopheles albimanus Corrected Scaffold Misassemblies and Identified Interarm Rearrangements in Genus Anopheles.</title>
        <authorList>
            <person name="Artemov G.N."/>
            <person name="Peery A.N."/>
            <person name="Jiang X."/>
            <person name="Tu Z."/>
            <person name="Stegniy V.N."/>
            <person name="Sharakhova M.V."/>
            <person name="Sharakhov I.V."/>
        </authorList>
    </citation>
    <scope>NUCLEOTIDE SEQUENCE [LARGE SCALE GENOMIC DNA]</scope>
    <source>
        <strain evidence="10 11">ALBI9_A</strain>
    </source>
</reference>
<dbReference type="Proteomes" id="UP000069272">
    <property type="component" value="Chromosome 2R"/>
</dbReference>
<keyword evidence="5 9" id="KW-0560">Oxidoreductase</keyword>
<evidence type="ECO:0000256" key="3">
    <source>
        <dbReference type="ARBA" id="ARBA00022617"/>
    </source>
</evidence>
<dbReference type="PANTHER" id="PTHR24291:SF187">
    <property type="entry name" value="CYTOCHROME P450 4AE1-RELATED"/>
    <property type="match status" value="1"/>
</dbReference>
<proteinExistence type="inferred from homology"/>
<accession>A0A182G037</accession>
<sequence length="502" mass="57596">MCWTVLLLVGLILSLLVLFDWKAKRYDSVPGPRRWPFVGNVVSFLGVGPVEIFAQLIAFGKTYGKVYKLDFFYDYTIVYSSPEAVEAIVTSPAFAAKSQDYDKVSEWIGNGLLVSRGPKWFSRRKVITPGFHFRILEDFVPTFNRQAERFCRKLEAMTQKPGGGPIDVFPELKLLTLGIICETAMGVDSAEDAAQQAYYTRIVEELSSILYWRMFNVFVNIDALFRLTSASRRFDELVKKSWNFTLNMIDKRRKINEDTVRTTGSGEQEDETFGRRKRALLDTLLDARIDGKLLTDDDIREEVDTFTFAGHDTTASAMTFLLYNVAKHPDVQERLYEEIMDEIGPEFTELTLSTLNNLRYMDLVLKESLRLYPPVPIIARIATENTEVLGERITRGSSVALDIFLMHRCEDYFHDPDRFDPTRFEGMRDASAFNPYTYIPFSAGSRNCIGQKFAQYEIKSALVKILQHFTVRLTRDNYEPTLKAEIVLKPATGLPLHFARRH</sequence>
<evidence type="ECO:0000313" key="10">
    <source>
        <dbReference type="EnsemblMetazoa" id="AALB015616-PA"/>
    </source>
</evidence>
<comment type="similarity">
    <text evidence="2 9">Belongs to the cytochrome P450 family.</text>
</comment>
<dbReference type="GO" id="GO:0016705">
    <property type="term" value="F:oxidoreductase activity, acting on paired donors, with incorporation or reduction of molecular oxygen"/>
    <property type="evidence" value="ECO:0007669"/>
    <property type="project" value="InterPro"/>
</dbReference>
<dbReference type="InterPro" id="IPR017972">
    <property type="entry name" value="Cyt_P450_CS"/>
</dbReference>
<evidence type="ECO:0000256" key="5">
    <source>
        <dbReference type="ARBA" id="ARBA00023002"/>
    </source>
</evidence>
<keyword evidence="4 8" id="KW-0479">Metal-binding</keyword>
<evidence type="ECO:0000256" key="2">
    <source>
        <dbReference type="ARBA" id="ARBA00010617"/>
    </source>
</evidence>
<name>A0A182G037_ANOAL</name>
<keyword evidence="11" id="KW-1185">Reference proteome</keyword>
<dbReference type="STRING" id="7167.A0A182G037"/>
<dbReference type="GO" id="GO:0005506">
    <property type="term" value="F:iron ion binding"/>
    <property type="evidence" value="ECO:0007669"/>
    <property type="project" value="InterPro"/>
</dbReference>
<dbReference type="PROSITE" id="PS00086">
    <property type="entry name" value="CYTOCHROME_P450"/>
    <property type="match status" value="1"/>
</dbReference>
<evidence type="ECO:0000256" key="4">
    <source>
        <dbReference type="ARBA" id="ARBA00022723"/>
    </source>
</evidence>
<keyword evidence="7 9" id="KW-0503">Monooxygenase</keyword>
<dbReference type="Gene3D" id="1.10.630.10">
    <property type="entry name" value="Cytochrome P450"/>
    <property type="match status" value="1"/>
</dbReference>
<keyword evidence="6 8" id="KW-0408">Iron</keyword>
<organism evidence="10 11">
    <name type="scientific">Anopheles albimanus</name>
    <name type="common">New world malaria mosquito</name>
    <dbReference type="NCBI Taxonomy" id="7167"/>
    <lineage>
        <taxon>Eukaryota</taxon>
        <taxon>Metazoa</taxon>
        <taxon>Ecdysozoa</taxon>
        <taxon>Arthropoda</taxon>
        <taxon>Hexapoda</taxon>
        <taxon>Insecta</taxon>
        <taxon>Pterygota</taxon>
        <taxon>Neoptera</taxon>
        <taxon>Endopterygota</taxon>
        <taxon>Diptera</taxon>
        <taxon>Nematocera</taxon>
        <taxon>Culicoidea</taxon>
        <taxon>Culicidae</taxon>
        <taxon>Anophelinae</taxon>
        <taxon>Anopheles</taxon>
    </lineage>
</organism>